<comment type="caution">
    <text evidence="2">The sequence shown here is derived from an EMBL/GenBank/DDBJ whole genome shotgun (WGS) entry which is preliminary data.</text>
</comment>
<accession>A0AAV5QYM2</accession>
<evidence type="ECO:0000313" key="2">
    <source>
        <dbReference type="EMBL" id="GMM44087.1"/>
    </source>
</evidence>
<protein>
    <submittedName>
        <fullName evidence="2">Uncharacterized protein</fullName>
    </submittedName>
</protein>
<evidence type="ECO:0000256" key="1">
    <source>
        <dbReference type="SAM" id="MobiDB-lite"/>
    </source>
</evidence>
<dbReference type="PANTHER" id="PTHR38426:SF1">
    <property type="entry name" value="MAINTENANCE OF TELOMERE CAPPING PROTEIN 4"/>
    <property type="match status" value="1"/>
</dbReference>
<reference evidence="2 3" key="1">
    <citation type="journal article" date="2023" name="Elife">
        <title>Identification of key yeast species and microbe-microbe interactions impacting larval growth of Drosophila in the wild.</title>
        <authorList>
            <person name="Mure A."/>
            <person name="Sugiura Y."/>
            <person name="Maeda R."/>
            <person name="Honda K."/>
            <person name="Sakurai N."/>
            <person name="Takahashi Y."/>
            <person name="Watada M."/>
            <person name="Katoh T."/>
            <person name="Gotoh A."/>
            <person name="Gotoh Y."/>
            <person name="Taniguchi I."/>
            <person name="Nakamura K."/>
            <person name="Hayashi T."/>
            <person name="Katayama T."/>
            <person name="Uemura T."/>
            <person name="Hattori Y."/>
        </authorList>
    </citation>
    <scope>NUCLEOTIDE SEQUENCE [LARGE SCALE GENOMIC DNA]</scope>
    <source>
        <strain evidence="2 3">PK-24</strain>
    </source>
</reference>
<dbReference type="AlphaFoldDB" id="A0AAV5QYM2"/>
<name>A0AAV5QYM2_PICKL</name>
<evidence type="ECO:0000313" key="3">
    <source>
        <dbReference type="Proteomes" id="UP001378960"/>
    </source>
</evidence>
<feature type="compositionally biased region" description="Polar residues" evidence="1">
    <location>
        <begin position="1"/>
        <end position="21"/>
    </location>
</feature>
<gene>
    <name evidence="2" type="ORF">DAPK24_006620</name>
</gene>
<proteinExistence type="predicted"/>
<dbReference type="InterPro" id="IPR038769">
    <property type="entry name" value="MTC4"/>
</dbReference>
<dbReference type="EMBL" id="BTGB01000001">
    <property type="protein sequence ID" value="GMM44087.1"/>
    <property type="molecule type" value="Genomic_DNA"/>
</dbReference>
<feature type="region of interest" description="Disordered" evidence="1">
    <location>
        <begin position="51"/>
        <end position="70"/>
    </location>
</feature>
<keyword evidence="3" id="KW-1185">Reference proteome</keyword>
<feature type="region of interest" description="Disordered" evidence="1">
    <location>
        <begin position="1"/>
        <end position="25"/>
    </location>
</feature>
<sequence>MNNTNTNEVIDPSTSSTTNSIKGKETLYSMETTDLLNHRIKLMENLRLDKEQEKEKDNNNEKEVKKDIEDRGINKDKKRINGGGIVDDEPINEGYQLMNERYPTLSVKEYNKIFKRAQTVKSYLNTYYEYIEKYEEIRHPNESNKTTSIYEGVDGVWNPLQIMRNRRLRLHRGEKLKKEGDWRKVRITRRVFSKHEKSRLIWQVGLHEIIGDLEWREGKWNDLRGKDGKRIFKKDKGKDKDKNELRKVLKLSIGEQPIKKIHDKLFKDDDEEEEGKEGNENHHNEDDELDGNNDVNNGGNGYNNIEDDYFEKRGRNIHNSIEDNHNEEDSREVEEPIIPVVEIDNVDNVNNVDKDINIEEVVEILNIDSSISSSIALNELSMSLNAEKMLMQVNKWSTLFQDKMLRLDELEKISLTKCSTLQNIVNSCDNILETQKRDVGLQSAAVEELLGYCSRSSGAVNTGITLHLRQLHERADSLASGGNNNGGLLSKIVEITIVGALWMVWVVVEIWLGCKHLVVSIAKIIKWLIF</sequence>
<dbReference type="Proteomes" id="UP001378960">
    <property type="component" value="Unassembled WGS sequence"/>
</dbReference>
<feature type="compositionally biased region" description="Basic and acidic residues" evidence="1">
    <location>
        <begin position="276"/>
        <end position="285"/>
    </location>
</feature>
<organism evidence="2 3">
    <name type="scientific">Pichia kluyveri</name>
    <name type="common">Yeast</name>
    <dbReference type="NCBI Taxonomy" id="36015"/>
    <lineage>
        <taxon>Eukaryota</taxon>
        <taxon>Fungi</taxon>
        <taxon>Dikarya</taxon>
        <taxon>Ascomycota</taxon>
        <taxon>Saccharomycotina</taxon>
        <taxon>Pichiomycetes</taxon>
        <taxon>Pichiales</taxon>
        <taxon>Pichiaceae</taxon>
        <taxon>Pichia</taxon>
    </lineage>
</organism>
<feature type="region of interest" description="Disordered" evidence="1">
    <location>
        <begin position="262"/>
        <end position="307"/>
    </location>
</feature>
<dbReference type="PANTHER" id="PTHR38426">
    <property type="entry name" value="MAINTENANCE OF TELOMERE CAPPING PROTEIN 4"/>
    <property type="match status" value="1"/>
</dbReference>